<evidence type="ECO:0000313" key="1">
    <source>
        <dbReference type="EMBL" id="SUX48726.1"/>
    </source>
</evidence>
<dbReference type="SUPFAM" id="SSF68923">
    <property type="entry name" value="PEP carboxykinase N-terminal domain"/>
    <property type="match status" value="1"/>
</dbReference>
<keyword evidence="1" id="KW-0456">Lyase</keyword>
<evidence type="ECO:0000313" key="2">
    <source>
        <dbReference type="Proteomes" id="UP000254282"/>
    </source>
</evidence>
<dbReference type="Proteomes" id="UP000254282">
    <property type="component" value="Unassembled WGS sequence"/>
</dbReference>
<dbReference type="GO" id="GO:0016301">
    <property type="term" value="F:kinase activity"/>
    <property type="evidence" value="ECO:0007669"/>
    <property type="project" value="UniProtKB-KW"/>
</dbReference>
<dbReference type="RefSeq" id="WP_115621754.1">
    <property type="nucleotide sequence ID" value="NZ_UFVR01000004.1"/>
</dbReference>
<keyword evidence="1" id="KW-0670">Pyruvate</keyword>
<dbReference type="InterPro" id="IPR001272">
    <property type="entry name" value="PEP_carboxykinase_ATP"/>
</dbReference>
<sequence>MEYLESLRNIGIVPRKEVYWNLSVPQLISQTLKKGQGVITESGALAYDTGEFTGRSPKDKY</sequence>
<dbReference type="Pfam" id="PF01293">
    <property type="entry name" value="PEPCK_ATP"/>
    <property type="match status" value="1"/>
</dbReference>
<gene>
    <name evidence="1" type="primary">pckA_2</name>
    <name evidence="1" type="ORF">NCTC13532_04346</name>
</gene>
<keyword evidence="1" id="KW-0418">Kinase</keyword>
<reference evidence="1 2" key="1">
    <citation type="submission" date="2018-06" db="EMBL/GenBank/DDBJ databases">
        <authorList>
            <consortium name="Pathogen Informatics"/>
            <person name="Doyle S."/>
        </authorList>
    </citation>
    <scope>NUCLEOTIDE SEQUENCE [LARGE SCALE GENOMIC DNA]</scope>
    <source>
        <strain evidence="1 2">NCTC13532</strain>
    </source>
</reference>
<dbReference type="EMBL" id="UFVR01000004">
    <property type="protein sequence ID" value="SUX48726.1"/>
    <property type="molecule type" value="Genomic_DNA"/>
</dbReference>
<organism evidence="1 2">
    <name type="scientific">Chryseobacterium indoltheticum</name>
    <dbReference type="NCBI Taxonomy" id="254"/>
    <lineage>
        <taxon>Bacteria</taxon>
        <taxon>Pseudomonadati</taxon>
        <taxon>Bacteroidota</taxon>
        <taxon>Flavobacteriia</taxon>
        <taxon>Flavobacteriales</taxon>
        <taxon>Weeksellaceae</taxon>
        <taxon>Chryseobacterium group</taxon>
        <taxon>Chryseobacterium</taxon>
    </lineage>
</organism>
<dbReference type="EC" id="4.1.1.49" evidence="1"/>
<protein>
    <submittedName>
        <fullName evidence="1">Phosphoenolpyruvate carboxykinase [ATP]</fullName>
        <ecNumber evidence="1">4.1.1.49</ecNumber>
    </submittedName>
</protein>
<name>A0A381FQ60_9FLAO</name>
<dbReference type="AlphaFoldDB" id="A0A381FQ60"/>
<keyword evidence="1" id="KW-0808">Transferase</keyword>
<dbReference type="GO" id="GO:0004612">
    <property type="term" value="F:phosphoenolpyruvate carboxykinase (ATP) activity"/>
    <property type="evidence" value="ECO:0007669"/>
    <property type="project" value="UniProtKB-EC"/>
</dbReference>
<dbReference type="GO" id="GO:0006094">
    <property type="term" value="P:gluconeogenesis"/>
    <property type="evidence" value="ECO:0007669"/>
    <property type="project" value="InterPro"/>
</dbReference>
<dbReference type="Gene3D" id="3.40.449.10">
    <property type="entry name" value="Phosphoenolpyruvate Carboxykinase, domain 1"/>
    <property type="match status" value="1"/>
</dbReference>
<dbReference type="InterPro" id="IPR008210">
    <property type="entry name" value="PEP_carboxykinase_N"/>
</dbReference>
<proteinExistence type="predicted"/>
<accession>A0A381FQ60</accession>
<dbReference type="GO" id="GO:0005524">
    <property type="term" value="F:ATP binding"/>
    <property type="evidence" value="ECO:0007669"/>
    <property type="project" value="InterPro"/>
</dbReference>